<gene>
    <name evidence="1" type="ORF">PHYBLDRAFT_59602</name>
</gene>
<evidence type="ECO:0000313" key="2">
    <source>
        <dbReference type="Proteomes" id="UP000077315"/>
    </source>
</evidence>
<dbReference type="RefSeq" id="XP_018294112.1">
    <property type="nucleotide sequence ID" value="XM_018440527.1"/>
</dbReference>
<dbReference type="OrthoDB" id="2446457at2759"/>
<proteinExistence type="predicted"/>
<dbReference type="GeneID" id="29001433"/>
<dbReference type="AlphaFoldDB" id="A0A162UGJ8"/>
<dbReference type="VEuPathDB" id="FungiDB:PHYBLDRAFT_59602"/>
<dbReference type="GO" id="GO:0003677">
    <property type="term" value="F:DNA binding"/>
    <property type="evidence" value="ECO:0007669"/>
    <property type="project" value="UniProtKB-KW"/>
</dbReference>
<evidence type="ECO:0000313" key="1">
    <source>
        <dbReference type="EMBL" id="OAD76072.1"/>
    </source>
</evidence>
<dbReference type="InterPro" id="IPR036388">
    <property type="entry name" value="WH-like_DNA-bd_sf"/>
</dbReference>
<dbReference type="InParanoid" id="A0A162UGJ8"/>
<accession>A0A162UGJ8</accession>
<protein>
    <submittedName>
        <fullName evidence="1">Homeodomain-like DNA binding domain-containing transcription factor</fullName>
    </submittedName>
</protein>
<dbReference type="InterPro" id="IPR009057">
    <property type="entry name" value="Homeodomain-like_sf"/>
</dbReference>
<sequence>MTTVMYEIKIRYKINNYTPTIKIIDEPHFSCCFFYNILYLSLPYTFTSNLTTNVEKRELSDFEYEGIVWLSKANHTLTDIANRMNIPRTIVFNTIKRWETTETAKTKTRPERPKKLSVTNITSLCLSVRCNPFESYRYHQANLGAAGVIVCRQTVIRYL</sequence>
<dbReference type="Gene3D" id="1.10.10.10">
    <property type="entry name" value="Winged helix-like DNA-binding domain superfamily/Winged helix DNA-binding domain"/>
    <property type="match status" value="1"/>
</dbReference>
<keyword evidence="1" id="KW-0238">DNA-binding</keyword>
<name>A0A162UGJ8_PHYB8</name>
<keyword evidence="1" id="KW-0371">Homeobox</keyword>
<dbReference type="EMBL" id="KV440976">
    <property type="protein sequence ID" value="OAD76072.1"/>
    <property type="molecule type" value="Genomic_DNA"/>
</dbReference>
<reference evidence="2" key="1">
    <citation type="submission" date="2015-06" db="EMBL/GenBank/DDBJ databases">
        <title>Expansion of signal transduction pathways in fungi by whole-genome duplication.</title>
        <authorList>
            <consortium name="DOE Joint Genome Institute"/>
            <person name="Corrochano L.M."/>
            <person name="Kuo A."/>
            <person name="Marcet-Houben M."/>
            <person name="Polaino S."/>
            <person name="Salamov A."/>
            <person name="Villalobos J.M."/>
            <person name="Alvarez M.I."/>
            <person name="Avalos J."/>
            <person name="Benito E.P."/>
            <person name="Benoit I."/>
            <person name="Burger G."/>
            <person name="Camino L.P."/>
            <person name="Canovas D."/>
            <person name="Cerda-Olmedo E."/>
            <person name="Cheng J.-F."/>
            <person name="Dominguez A."/>
            <person name="Elias M."/>
            <person name="Eslava A.P."/>
            <person name="Glaser F."/>
            <person name="Grimwood J."/>
            <person name="Gutierrez G."/>
            <person name="Heitman J."/>
            <person name="Henrissat B."/>
            <person name="Iturriaga E.A."/>
            <person name="Lang B.F."/>
            <person name="Lavin J.L."/>
            <person name="Lee S."/>
            <person name="Li W."/>
            <person name="Lindquist E."/>
            <person name="Lopez-Garcia S."/>
            <person name="Luque E.M."/>
            <person name="Marcos A.T."/>
            <person name="Martin J."/>
            <person name="McCluskey K."/>
            <person name="Medina H.R."/>
            <person name="Miralles-Duran A."/>
            <person name="Miyazaki A."/>
            <person name="Munoz-Torres E."/>
            <person name="Oguiza J.A."/>
            <person name="Ohm R."/>
            <person name="Olmedo M."/>
            <person name="Orejas M."/>
            <person name="Ortiz-Castellanos L."/>
            <person name="Pisabarro A.G."/>
            <person name="Rodriguez-Romero J."/>
            <person name="Ruiz-Herrera J."/>
            <person name="Ruiz-Vazquez R."/>
            <person name="Sanz C."/>
            <person name="Schackwitz W."/>
            <person name="Schmutz J."/>
            <person name="Shahriari M."/>
            <person name="Shelest E."/>
            <person name="Silva-Franco F."/>
            <person name="Soanes D."/>
            <person name="Syed K."/>
            <person name="Tagua V.G."/>
            <person name="Talbot N.J."/>
            <person name="Thon M."/>
            <person name="De vries R.P."/>
            <person name="Wiebenga A."/>
            <person name="Yadav J.S."/>
            <person name="Braun E.L."/>
            <person name="Baker S."/>
            <person name="Garre V."/>
            <person name="Horwitz B."/>
            <person name="Torres-Martinez S."/>
            <person name="Idnurm A."/>
            <person name="Herrera-Estrella A."/>
            <person name="Gabaldon T."/>
            <person name="Grigoriev I.V."/>
        </authorList>
    </citation>
    <scope>NUCLEOTIDE SEQUENCE [LARGE SCALE GENOMIC DNA]</scope>
    <source>
        <strain evidence="2">NRRL 1555(-)</strain>
    </source>
</reference>
<organism evidence="1 2">
    <name type="scientific">Phycomyces blakesleeanus (strain ATCC 8743b / DSM 1359 / FGSC 10004 / NBRC 33097 / NRRL 1555)</name>
    <dbReference type="NCBI Taxonomy" id="763407"/>
    <lineage>
        <taxon>Eukaryota</taxon>
        <taxon>Fungi</taxon>
        <taxon>Fungi incertae sedis</taxon>
        <taxon>Mucoromycota</taxon>
        <taxon>Mucoromycotina</taxon>
        <taxon>Mucoromycetes</taxon>
        <taxon>Mucorales</taxon>
        <taxon>Phycomycetaceae</taxon>
        <taxon>Phycomyces</taxon>
    </lineage>
</organism>
<dbReference type="SUPFAM" id="SSF46689">
    <property type="entry name" value="Homeodomain-like"/>
    <property type="match status" value="1"/>
</dbReference>
<keyword evidence="2" id="KW-1185">Reference proteome</keyword>
<dbReference type="Proteomes" id="UP000077315">
    <property type="component" value="Unassembled WGS sequence"/>
</dbReference>